<feature type="transmembrane region" description="Helical" evidence="1">
    <location>
        <begin position="35"/>
        <end position="56"/>
    </location>
</feature>
<dbReference type="AlphaFoldDB" id="A0A4S8KAD7"/>
<accession>A0A4S8KAD7</accession>
<evidence type="ECO:0000313" key="2">
    <source>
        <dbReference type="EMBL" id="THU72017.1"/>
    </source>
</evidence>
<keyword evidence="1" id="KW-0472">Membrane</keyword>
<dbReference type="EMBL" id="PYDT01000001">
    <property type="protein sequence ID" value="THU72017.1"/>
    <property type="molecule type" value="Genomic_DNA"/>
</dbReference>
<gene>
    <name evidence="2" type="ORF">C4D60_Mb04t07650</name>
</gene>
<keyword evidence="1" id="KW-1133">Transmembrane helix</keyword>
<reference evidence="2 3" key="1">
    <citation type="journal article" date="2019" name="Nat. Plants">
        <title>Genome sequencing of Musa balbisiana reveals subgenome evolution and function divergence in polyploid bananas.</title>
        <authorList>
            <person name="Yao X."/>
        </authorList>
    </citation>
    <scope>NUCLEOTIDE SEQUENCE [LARGE SCALE GENOMIC DNA]</scope>
    <source>
        <strain evidence="3">cv. DH-PKW</strain>
        <tissue evidence="2">Leaves</tissue>
    </source>
</reference>
<sequence length="70" mass="7773">MDLSAEDDHSDNAKRFGVTWKLTEMLTLTWKLTDYSDGACGYLGVFIFLSLLSVLCNEDNKGKGSFCGNE</sequence>
<evidence type="ECO:0000256" key="1">
    <source>
        <dbReference type="SAM" id="Phobius"/>
    </source>
</evidence>
<comment type="caution">
    <text evidence="2">The sequence shown here is derived from an EMBL/GenBank/DDBJ whole genome shotgun (WGS) entry which is preliminary data.</text>
</comment>
<name>A0A4S8KAD7_MUSBA</name>
<evidence type="ECO:0000313" key="3">
    <source>
        <dbReference type="Proteomes" id="UP000317650"/>
    </source>
</evidence>
<dbReference type="Proteomes" id="UP000317650">
    <property type="component" value="Chromosome 4"/>
</dbReference>
<keyword evidence="1" id="KW-0812">Transmembrane</keyword>
<keyword evidence="3" id="KW-1185">Reference proteome</keyword>
<organism evidence="2 3">
    <name type="scientific">Musa balbisiana</name>
    <name type="common">Banana</name>
    <dbReference type="NCBI Taxonomy" id="52838"/>
    <lineage>
        <taxon>Eukaryota</taxon>
        <taxon>Viridiplantae</taxon>
        <taxon>Streptophyta</taxon>
        <taxon>Embryophyta</taxon>
        <taxon>Tracheophyta</taxon>
        <taxon>Spermatophyta</taxon>
        <taxon>Magnoliopsida</taxon>
        <taxon>Liliopsida</taxon>
        <taxon>Zingiberales</taxon>
        <taxon>Musaceae</taxon>
        <taxon>Musa</taxon>
    </lineage>
</organism>
<protein>
    <submittedName>
        <fullName evidence="2">Uncharacterized protein</fullName>
    </submittedName>
</protein>
<proteinExistence type="predicted"/>